<dbReference type="PANTHER" id="PTHR43591">
    <property type="entry name" value="METHYLTRANSFERASE"/>
    <property type="match status" value="1"/>
</dbReference>
<dbReference type="Pfam" id="PF13649">
    <property type="entry name" value="Methyltransf_25"/>
    <property type="match status" value="1"/>
</dbReference>
<feature type="domain" description="Methyltransferase" evidence="1">
    <location>
        <begin position="60"/>
        <end position="154"/>
    </location>
</feature>
<dbReference type="SUPFAM" id="SSF53335">
    <property type="entry name" value="S-adenosyl-L-methionine-dependent methyltransferases"/>
    <property type="match status" value="1"/>
</dbReference>
<gene>
    <name evidence="2" type="ORF">RB653_000245</name>
</gene>
<sequence>MSIKNNQTNLKQVRSEGWDQIAEVFSNFIATPKVGFTTLFAIDAINLSIPKENFKKAMKILDIACGTGPLSLYASDIFKNSNFIAIDFSQKMIEILDKIIKHNDIKNIETHIMDGQNLSIENDSIDYTFSIFGLIFFPDLLQGMKEMYRVLKPNNQSYTAIASWCLDSFQYVIFQETMDKLLTEQNNGKPTTYKQISLSLSNQFEFKRLLESVGFVDISITRVEHPLEVNEISDLIPLFKNNPFYLDCLDELHTDELKIKFDSLFIEIAKSKNPKRSLENNKLQLRTFSFIGVAKK</sequence>
<organism evidence="2 3">
    <name type="scientific">Dictyostelium firmibasis</name>
    <dbReference type="NCBI Taxonomy" id="79012"/>
    <lineage>
        <taxon>Eukaryota</taxon>
        <taxon>Amoebozoa</taxon>
        <taxon>Evosea</taxon>
        <taxon>Eumycetozoa</taxon>
        <taxon>Dictyostelia</taxon>
        <taxon>Dictyosteliales</taxon>
        <taxon>Dictyosteliaceae</taxon>
        <taxon>Dictyostelium</taxon>
    </lineage>
</organism>
<protein>
    <recommendedName>
        <fullName evidence="1">Methyltransferase domain-containing protein</fullName>
    </recommendedName>
</protein>
<accession>A0AAN7U6S4</accession>
<keyword evidence="3" id="KW-1185">Reference proteome</keyword>
<dbReference type="InterPro" id="IPR041698">
    <property type="entry name" value="Methyltransf_25"/>
</dbReference>
<dbReference type="GO" id="GO:0008168">
    <property type="term" value="F:methyltransferase activity"/>
    <property type="evidence" value="ECO:0007669"/>
    <property type="project" value="TreeGrafter"/>
</dbReference>
<reference evidence="2 3" key="1">
    <citation type="submission" date="2023-11" db="EMBL/GenBank/DDBJ databases">
        <title>Dfirmibasis_genome.</title>
        <authorList>
            <person name="Edelbroek B."/>
            <person name="Kjellin J."/>
            <person name="Jerlstrom-Hultqvist J."/>
            <person name="Soderbom F."/>
        </authorList>
    </citation>
    <scope>NUCLEOTIDE SEQUENCE [LARGE SCALE GENOMIC DNA]</scope>
    <source>
        <strain evidence="2 3">TNS-C-14</strain>
    </source>
</reference>
<evidence type="ECO:0000313" key="2">
    <source>
        <dbReference type="EMBL" id="KAK5580230.1"/>
    </source>
</evidence>
<dbReference type="AlphaFoldDB" id="A0AAN7U6S4"/>
<dbReference type="CDD" id="cd02440">
    <property type="entry name" value="AdoMet_MTases"/>
    <property type="match status" value="1"/>
</dbReference>
<dbReference type="Proteomes" id="UP001344447">
    <property type="component" value="Unassembled WGS sequence"/>
</dbReference>
<evidence type="ECO:0000259" key="1">
    <source>
        <dbReference type="Pfam" id="PF13649"/>
    </source>
</evidence>
<comment type="caution">
    <text evidence="2">The sequence shown here is derived from an EMBL/GenBank/DDBJ whole genome shotgun (WGS) entry which is preliminary data.</text>
</comment>
<evidence type="ECO:0000313" key="3">
    <source>
        <dbReference type="Proteomes" id="UP001344447"/>
    </source>
</evidence>
<dbReference type="InterPro" id="IPR029063">
    <property type="entry name" value="SAM-dependent_MTases_sf"/>
</dbReference>
<dbReference type="EMBL" id="JAVFKY010000002">
    <property type="protein sequence ID" value="KAK5580230.1"/>
    <property type="molecule type" value="Genomic_DNA"/>
</dbReference>
<proteinExistence type="predicted"/>
<dbReference type="Gene3D" id="3.40.50.150">
    <property type="entry name" value="Vaccinia Virus protein VP39"/>
    <property type="match status" value="1"/>
</dbReference>
<dbReference type="PANTHER" id="PTHR43591:SF57">
    <property type="entry name" value="METHYLTRANSFERASE DOMAIN-CONTAINING PROTEIN-RELATED"/>
    <property type="match status" value="1"/>
</dbReference>
<name>A0AAN7U6S4_9MYCE</name>